<dbReference type="CDD" id="cd02570">
    <property type="entry name" value="PseudoU_synth_EcTruA"/>
    <property type="match status" value="1"/>
</dbReference>
<feature type="binding site" evidence="4 6">
    <location>
        <position position="111"/>
    </location>
    <ligand>
        <name>substrate</name>
    </ligand>
</feature>
<dbReference type="GO" id="GO:0003723">
    <property type="term" value="F:RNA binding"/>
    <property type="evidence" value="ECO:0007669"/>
    <property type="project" value="InterPro"/>
</dbReference>
<dbReference type="EMBL" id="JPIU01000037">
    <property type="protein sequence ID" value="KIO45826.1"/>
    <property type="molecule type" value="Genomic_DNA"/>
</dbReference>
<feature type="domain" description="Pseudouridine synthase I TruA alpha/beta" evidence="8">
    <location>
        <begin position="150"/>
        <end position="244"/>
    </location>
</feature>
<keyword evidence="3 4" id="KW-0413">Isomerase</keyword>
<dbReference type="HAMAP" id="MF_00171">
    <property type="entry name" value="TruA"/>
    <property type="match status" value="1"/>
</dbReference>
<protein>
    <recommendedName>
        <fullName evidence="4">tRNA pseudouridine synthase A</fullName>
        <ecNumber evidence="4">5.4.99.12</ecNumber>
    </recommendedName>
    <alternativeName>
        <fullName evidence="4">tRNA pseudouridine(38-40) synthase</fullName>
    </alternativeName>
    <alternativeName>
        <fullName evidence="4">tRNA pseudouridylate synthase I</fullName>
    </alternativeName>
    <alternativeName>
        <fullName evidence="4">tRNA-uridine isomerase I</fullName>
    </alternativeName>
</protein>
<dbReference type="InterPro" id="IPR020097">
    <property type="entry name" value="PsdUridine_synth_TruA_a/b_dom"/>
</dbReference>
<evidence type="ECO:0000256" key="2">
    <source>
        <dbReference type="ARBA" id="ARBA00022694"/>
    </source>
</evidence>
<proteinExistence type="inferred from homology"/>
<evidence type="ECO:0000259" key="8">
    <source>
        <dbReference type="Pfam" id="PF01416"/>
    </source>
</evidence>
<evidence type="ECO:0000313" key="10">
    <source>
        <dbReference type="EMBL" id="KIO45826.1"/>
    </source>
</evidence>
<keyword evidence="12" id="KW-1185">Reference proteome</keyword>
<evidence type="ECO:0000256" key="3">
    <source>
        <dbReference type="ARBA" id="ARBA00023235"/>
    </source>
</evidence>
<feature type="domain" description="Pseudouridine synthase I TruA alpha/beta" evidence="8">
    <location>
        <begin position="9"/>
        <end position="104"/>
    </location>
</feature>
<organism evidence="10 12">
    <name type="scientific">Sanguibacteroides justesenii</name>
    <dbReference type="NCBI Taxonomy" id="1547597"/>
    <lineage>
        <taxon>Bacteria</taxon>
        <taxon>Pseudomonadati</taxon>
        <taxon>Bacteroidota</taxon>
        <taxon>Bacteroidia</taxon>
        <taxon>Bacteroidales</taxon>
        <taxon>Porphyromonadaceae</taxon>
        <taxon>Sanguibacteroides</taxon>
    </lineage>
</organism>
<comment type="similarity">
    <text evidence="1 4 7">Belongs to the tRNA pseudouridine synthase TruA family.</text>
</comment>
<comment type="caution">
    <text evidence="4">Lacks conserved residue(s) required for the propagation of feature annotation.</text>
</comment>
<dbReference type="GO" id="GO:0031119">
    <property type="term" value="P:tRNA pseudouridine synthesis"/>
    <property type="evidence" value="ECO:0007669"/>
    <property type="project" value="UniProtKB-UniRule"/>
</dbReference>
<dbReference type="InterPro" id="IPR001406">
    <property type="entry name" value="PsdUridine_synth_TruA"/>
</dbReference>
<comment type="caution">
    <text evidence="10">The sequence shown here is derived from an EMBL/GenBank/DDBJ whole genome shotgun (WGS) entry which is preliminary data.</text>
</comment>
<dbReference type="OrthoDB" id="9811823at2"/>
<reference evidence="10 12" key="1">
    <citation type="submission" date="2014-07" db="EMBL/GenBank/DDBJ databases">
        <title>Porphyromonadaceae bacterium OUH 308042 = ATCC BAA-2681 = DSM 28342 draft genome.</title>
        <authorList>
            <person name="Sydenham T.V."/>
            <person name="Hasman H."/>
            <person name="Justensen U.S."/>
        </authorList>
    </citation>
    <scope>NUCLEOTIDE SEQUENCE [LARGE SCALE GENOMIC DNA]</scope>
    <source>
        <strain evidence="10 12">OUH 308042</strain>
    </source>
</reference>
<comment type="function">
    <text evidence="4">Formation of pseudouridine at positions 38, 39 and 40 in the anticodon stem and loop of transfer RNAs.</text>
</comment>
<dbReference type="RefSeq" id="WP_041503857.1">
    <property type="nucleotide sequence ID" value="NZ_JPIT01000031.1"/>
</dbReference>
<name>A0A0C3RG30_9PORP</name>
<dbReference type="InterPro" id="IPR020094">
    <property type="entry name" value="TruA/RsuA/RluB/E/F_N"/>
</dbReference>
<sequence>MCRYFIELAYNGREYNGWQIQPNAPSVQEDLNRALSLLLGQEVNVTGAGRTDTGVHASFFVAHFDSRTPIEEVSVLTDKLNRFLNKNIAIKRIYPVKEEAHARFSALSRTYKYYIDKAKDPFTYPFTFRIRPLPDIDRMNEACRILFEYDDFTSFSKLHTDVKTNNCRIMEAHWKEENGQLVFTIKADRFLRNMVRAIVGTLLQVGQHKITPEQFRRIIESRNRGNAGTSVPGNALFLCGIEYPDLLKR</sequence>
<dbReference type="Proteomes" id="UP000031937">
    <property type="component" value="Unassembled WGS sequence"/>
</dbReference>
<dbReference type="PANTHER" id="PTHR11142:SF0">
    <property type="entry name" value="TRNA PSEUDOURIDINE SYNTHASE-LIKE 1"/>
    <property type="match status" value="1"/>
</dbReference>
<accession>A0A0C3RG30</accession>
<dbReference type="Pfam" id="PF01416">
    <property type="entry name" value="PseudoU_synth_1"/>
    <property type="match status" value="2"/>
</dbReference>
<evidence type="ECO:0000313" key="9">
    <source>
        <dbReference type="EMBL" id="KIO43662.1"/>
    </source>
</evidence>
<evidence type="ECO:0000256" key="1">
    <source>
        <dbReference type="ARBA" id="ARBA00009375"/>
    </source>
</evidence>
<comment type="subunit">
    <text evidence="4">Homodimer.</text>
</comment>
<evidence type="ECO:0000313" key="12">
    <source>
        <dbReference type="Proteomes" id="UP000031980"/>
    </source>
</evidence>
<evidence type="ECO:0000256" key="5">
    <source>
        <dbReference type="PIRSR" id="PIRSR001430-1"/>
    </source>
</evidence>
<dbReference type="AlphaFoldDB" id="A0A0C3RG30"/>
<gene>
    <name evidence="4" type="primary">truA</name>
    <name evidence="10" type="ORF">BA92_05060</name>
    <name evidence="9" type="ORF">IE90_11120</name>
</gene>
<reference evidence="9 11" key="2">
    <citation type="submission" date="2014-07" db="EMBL/GenBank/DDBJ databases">
        <title>Porphyromonadaceae bacterium OUH 334697 = ATCC BAA-2682 = DSM 28341 draft genome.</title>
        <authorList>
            <person name="Sydenham T.V."/>
            <person name="Hasman H."/>
            <person name="Justesen U.S."/>
        </authorList>
    </citation>
    <scope>NUCLEOTIDE SEQUENCE [LARGE SCALE GENOMIC DNA]</scope>
    <source>
        <strain evidence="9 11">OUH 334697</strain>
    </source>
</reference>
<dbReference type="InterPro" id="IPR020103">
    <property type="entry name" value="PsdUridine_synth_cat_dom_sf"/>
</dbReference>
<dbReference type="PANTHER" id="PTHR11142">
    <property type="entry name" value="PSEUDOURIDYLATE SYNTHASE"/>
    <property type="match status" value="1"/>
</dbReference>
<evidence type="ECO:0000256" key="4">
    <source>
        <dbReference type="HAMAP-Rule" id="MF_00171"/>
    </source>
</evidence>
<feature type="active site" description="Nucleophile" evidence="4 5">
    <location>
        <position position="52"/>
    </location>
</feature>
<dbReference type="Gene3D" id="3.30.70.660">
    <property type="entry name" value="Pseudouridine synthase I, catalytic domain, C-terminal subdomain"/>
    <property type="match status" value="1"/>
</dbReference>
<evidence type="ECO:0000313" key="11">
    <source>
        <dbReference type="Proteomes" id="UP000031937"/>
    </source>
</evidence>
<dbReference type="EC" id="5.4.99.12" evidence="4"/>
<evidence type="ECO:0000256" key="6">
    <source>
        <dbReference type="PIRSR" id="PIRSR001430-2"/>
    </source>
</evidence>
<dbReference type="GO" id="GO:0160147">
    <property type="term" value="F:tRNA pseudouridine(38-40) synthase activity"/>
    <property type="evidence" value="ECO:0007669"/>
    <property type="project" value="UniProtKB-EC"/>
</dbReference>
<dbReference type="EMBL" id="JPIT01000031">
    <property type="protein sequence ID" value="KIO43662.1"/>
    <property type="molecule type" value="Genomic_DNA"/>
</dbReference>
<keyword evidence="2 4" id="KW-0819">tRNA processing</keyword>
<dbReference type="SUPFAM" id="SSF55120">
    <property type="entry name" value="Pseudouridine synthase"/>
    <property type="match status" value="1"/>
</dbReference>
<dbReference type="FunFam" id="3.30.70.580:FF:000001">
    <property type="entry name" value="tRNA pseudouridine synthase A"/>
    <property type="match status" value="1"/>
</dbReference>
<dbReference type="NCBIfam" id="TIGR00071">
    <property type="entry name" value="hisT_truA"/>
    <property type="match status" value="1"/>
</dbReference>
<dbReference type="PIRSF" id="PIRSF001430">
    <property type="entry name" value="tRNA_psdUrid_synth"/>
    <property type="match status" value="1"/>
</dbReference>
<comment type="catalytic activity">
    <reaction evidence="4 7">
        <text>uridine(38/39/40) in tRNA = pseudouridine(38/39/40) in tRNA</text>
        <dbReference type="Rhea" id="RHEA:22376"/>
        <dbReference type="Rhea" id="RHEA-COMP:10085"/>
        <dbReference type="Rhea" id="RHEA-COMP:10087"/>
        <dbReference type="ChEBI" id="CHEBI:65314"/>
        <dbReference type="ChEBI" id="CHEBI:65315"/>
        <dbReference type="EC" id="5.4.99.12"/>
    </reaction>
</comment>
<dbReference type="Gene3D" id="3.30.70.580">
    <property type="entry name" value="Pseudouridine synthase I, catalytic domain, N-terminal subdomain"/>
    <property type="match status" value="1"/>
</dbReference>
<evidence type="ECO:0000256" key="7">
    <source>
        <dbReference type="RuleBase" id="RU003792"/>
    </source>
</evidence>
<dbReference type="Proteomes" id="UP000031980">
    <property type="component" value="Unassembled WGS sequence"/>
</dbReference>
<dbReference type="InterPro" id="IPR020095">
    <property type="entry name" value="PsdUridine_synth_TruA_C"/>
</dbReference>